<dbReference type="PROSITE" id="PS51482">
    <property type="entry name" value="DEGV"/>
    <property type="match status" value="1"/>
</dbReference>
<keyword evidence="3" id="KW-1185">Reference proteome</keyword>
<organism evidence="2 3">
    <name type="scientific">Vallitalea guaymasensis</name>
    <dbReference type="NCBI Taxonomy" id="1185412"/>
    <lineage>
        <taxon>Bacteria</taxon>
        <taxon>Bacillati</taxon>
        <taxon>Bacillota</taxon>
        <taxon>Clostridia</taxon>
        <taxon>Lachnospirales</taxon>
        <taxon>Vallitaleaceae</taxon>
        <taxon>Vallitalea</taxon>
    </lineage>
</organism>
<dbReference type="EMBL" id="CP058561">
    <property type="protein sequence ID" value="QUH28191.1"/>
    <property type="molecule type" value="Genomic_DNA"/>
</dbReference>
<dbReference type="Gene3D" id="3.30.1180.10">
    <property type="match status" value="1"/>
</dbReference>
<protein>
    <submittedName>
        <fullName evidence="2">DegV family protein</fullName>
    </submittedName>
</protein>
<dbReference type="KEGG" id="vgu:HYG85_04390"/>
<reference evidence="2 3" key="1">
    <citation type="submission" date="2020-07" db="EMBL/GenBank/DDBJ databases">
        <title>Vallitalea guaymasensis genome.</title>
        <authorList>
            <person name="Postec A."/>
        </authorList>
    </citation>
    <scope>NUCLEOTIDE SEQUENCE [LARGE SCALE GENOMIC DNA]</scope>
    <source>
        <strain evidence="2 3">Ra1766G1</strain>
    </source>
</reference>
<name>A0A8J8M895_9FIRM</name>
<evidence type="ECO:0000256" key="1">
    <source>
        <dbReference type="ARBA" id="ARBA00023121"/>
    </source>
</evidence>
<evidence type="ECO:0000313" key="3">
    <source>
        <dbReference type="Proteomes" id="UP000677305"/>
    </source>
</evidence>
<dbReference type="InterPro" id="IPR003797">
    <property type="entry name" value="DegV"/>
</dbReference>
<dbReference type="AlphaFoldDB" id="A0A8J8M895"/>
<dbReference type="RefSeq" id="WP_212692446.1">
    <property type="nucleotide sequence ID" value="NZ_CP058561.1"/>
</dbReference>
<dbReference type="GO" id="GO:0008289">
    <property type="term" value="F:lipid binding"/>
    <property type="evidence" value="ECO:0007669"/>
    <property type="project" value="UniProtKB-KW"/>
</dbReference>
<gene>
    <name evidence="2" type="ORF">HYG85_04390</name>
</gene>
<dbReference type="NCBIfam" id="TIGR00762">
    <property type="entry name" value="DegV"/>
    <property type="match status" value="1"/>
</dbReference>
<dbReference type="InterPro" id="IPR050270">
    <property type="entry name" value="DegV_domain_contain"/>
</dbReference>
<evidence type="ECO:0000313" key="2">
    <source>
        <dbReference type="EMBL" id="QUH28191.1"/>
    </source>
</evidence>
<dbReference type="PANTHER" id="PTHR33434">
    <property type="entry name" value="DEGV DOMAIN-CONTAINING PROTEIN DR_1986-RELATED"/>
    <property type="match status" value="1"/>
</dbReference>
<keyword evidence="1" id="KW-0446">Lipid-binding</keyword>
<sequence length="279" mass="30796">MNFKIVVDSSCDLTKEMKQDMNVEITPLTIELEGTRYRDDDSFDVEEFVAQMNASANVPKTACPSPADYIDRFAGEEENVFVITLSSKLSGSYNSAEIAKDIYLSENDNKNIHVFDSLSASAGEVLLTLKIDYLAKLGKTYSQIVESIGNYIKEMKTLFVLNKLDNLVKTGRMSLVKAAIANVLNIKPVLASNGKGEIIMINKGRGINKAISKMVAAIGETKVNLEDKLLVIAHCNCFKRANTIKDKVNDMYNFKDIFIVEMKGLSSTYANDGGIVIAF</sequence>
<dbReference type="PANTHER" id="PTHR33434:SF2">
    <property type="entry name" value="FATTY ACID-BINDING PROTEIN TM_1468"/>
    <property type="match status" value="1"/>
</dbReference>
<dbReference type="Gene3D" id="2.20.28.50">
    <property type="entry name" value="degv family protein"/>
    <property type="match status" value="1"/>
</dbReference>
<proteinExistence type="predicted"/>
<dbReference type="InterPro" id="IPR043168">
    <property type="entry name" value="DegV_C"/>
</dbReference>
<accession>A0A8J8M895</accession>
<dbReference type="Pfam" id="PF02645">
    <property type="entry name" value="DegV"/>
    <property type="match status" value="1"/>
</dbReference>
<dbReference type="SUPFAM" id="SSF82549">
    <property type="entry name" value="DAK1/DegV-like"/>
    <property type="match status" value="1"/>
</dbReference>
<dbReference type="Gene3D" id="3.40.50.10440">
    <property type="entry name" value="Dihydroxyacetone kinase, domain 1"/>
    <property type="match status" value="1"/>
</dbReference>
<dbReference type="Proteomes" id="UP000677305">
    <property type="component" value="Chromosome"/>
</dbReference>